<feature type="domain" description="CdaR GGDEF-like" evidence="4">
    <location>
        <begin position="182"/>
        <end position="284"/>
    </location>
</feature>
<dbReference type="InterPro" id="IPR041522">
    <property type="entry name" value="CdaR_GGDEF"/>
</dbReference>
<gene>
    <name evidence="5" type="ORF">GCM10010411_69590</name>
</gene>
<dbReference type="InterPro" id="IPR042070">
    <property type="entry name" value="PucR_C-HTH_sf"/>
</dbReference>
<reference evidence="5 6" key="1">
    <citation type="journal article" date="2019" name="Int. J. Syst. Evol. Microbiol.">
        <title>The Global Catalogue of Microorganisms (GCM) 10K type strain sequencing project: providing services to taxonomists for standard genome sequencing and annotation.</title>
        <authorList>
            <consortium name="The Broad Institute Genomics Platform"/>
            <consortium name="The Broad Institute Genome Sequencing Center for Infectious Disease"/>
            <person name="Wu L."/>
            <person name="Ma J."/>
        </authorList>
    </citation>
    <scope>NUCLEOTIDE SEQUENCE [LARGE SCALE GENOMIC DNA]</scope>
    <source>
        <strain evidence="5 6">JCM 6833</strain>
    </source>
</reference>
<dbReference type="InterPro" id="IPR051448">
    <property type="entry name" value="CdaR-like_regulators"/>
</dbReference>
<comment type="similarity">
    <text evidence="1">Belongs to the CdaR family.</text>
</comment>
<evidence type="ECO:0000259" key="4">
    <source>
        <dbReference type="Pfam" id="PF17853"/>
    </source>
</evidence>
<organism evidence="5 6">
    <name type="scientific">Actinomadura fulvescens</name>
    <dbReference type="NCBI Taxonomy" id="46160"/>
    <lineage>
        <taxon>Bacteria</taxon>
        <taxon>Bacillati</taxon>
        <taxon>Actinomycetota</taxon>
        <taxon>Actinomycetes</taxon>
        <taxon>Streptosporangiales</taxon>
        <taxon>Thermomonosporaceae</taxon>
        <taxon>Actinomadura</taxon>
    </lineage>
</organism>
<dbReference type="Pfam" id="PF17853">
    <property type="entry name" value="GGDEF_2"/>
    <property type="match status" value="1"/>
</dbReference>
<evidence type="ECO:0000256" key="1">
    <source>
        <dbReference type="ARBA" id="ARBA00006754"/>
    </source>
</evidence>
<dbReference type="RefSeq" id="WP_344546728.1">
    <property type="nucleotide sequence ID" value="NZ_BAAATD010000011.1"/>
</dbReference>
<dbReference type="PANTHER" id="PTHR33744">
    <property type="entry name" value="CARBOHYDRATE DIACID REGULATOR"/>
    <property type="match status" value="1"/>
</dbReference>
<dbReference type="EMBL" id="BAAATD010000011">
    <property type="protein sequence ID" value="GAA2623495.1"/>
    <property type="molecule type" value="Genomic_DNA"/>
</dbReference>
<evidence type="ECO:0000259" key="2">
    <source>
        <dbReference type="Pfam" id="PF13556"/>
    </source>
</evidence>
<name>A0ABN3QDC1_9ACTN</name>
<keyword evidence="6" id="KW-1185">Reference proteome</keyword>
<dbReference type="InterPro" id="IPR025736">
    <property type="entry name" value="PucR_C-HTH_dom"/>
</dbReference>
<dbReference type="Proteomes" id="UP001501509">
    <property type="component" value="Unassembled WGS sequence"/>
</dbReference>
<sequence>MTTNGRTGSDRRAIMRTVVLRLSDRLPQLADRLSTEIRGGAGGHRPWSRDDDLREACVTGLGHSLATILDPGRGRADLWWAERLGRRRAEQGQPLDQLLRSYRLAGRVFWEAVVEVADQEDPAYLPVLLRETSRTWEAIDQQSGAIISAYHRTEQELLRRGEEKVRAAIDALLDGRGTNGGVLADAVSLLGLAAQGRYAVVVLSRPLPDAAGPSRPDERNGMRFLWRMRAQGQVALVSLGSADLDELAEALRPHVLEHAGVSTVVESLADVGAARRLAETALRTCRADGAEVAVLERRLPESLLAAQPRLAARLDETVLGALDTLTPAHRDELLDTLIAWLDADGSAAQAAKALYCHPNTVLSRLRRIERLTGRLRGRPRDLVELALASKARRLSGDGRETRPPPER</sequence>
<feature type="domain" description="PucR C-terminal helix-turn-helix" evidence="2">
    <location>
        <begin position="333"/>
        <end position="390"/>
    </location>
</feature>
<accession>A0ABN3QDC1</accession>
<proteinExistence type="inferred from homology"/>
<dbReference type="PANTHER" id="PTHR33744:SF1">
    <property type="entry name" value="DNA-BINDING TRANSCRIPTIONAL ACTIVATOR ADER"/>
    <property type="match status" value="1"/>
</dbReference>
<dbReference type="InterPro" id="IPR025751">
    <property type="entry name" value="RsbRD_N_dom"/>
</dbReference>
<evidence type="ECO:0000313" key="6">
    <source>
        <dbReference type="Proteomes" id="UP001501509"/>
    </source>
</evidence>
<protein>
    <submittedName>
        <fullName evidence="5">Helix-turn-helix domain-containing protein</fullName>
    </submittedName>
</protein>
<feature type="domain" description="RsbT co-antagonist protein RsbRD N-terminal" evidence="3">
    <location>
        <begin position="27"/>
        <end position="163"/>
    </location>
</feature>
<evidence type="ECO:0000313" key="5">
    <source>
        <dbReference type="EMBL" id="GAA2623495.1"/>
    </source>
</evidence>
<comment type="caution">
    <text evidence="5">The sequence shown here is derived from an EMBL/GenBank/DDBJ whole genome shotgun (WGS) entry which is preliminary data.</text>
</comment>
<evidence type="ECO:0000259" key="3">
    <source>
        <dbReference type="Pfam" id="PF14361"/>
    </source>
</evidence>
<dbReference type="Gene3D" id="1.10.10.2840">
    <property type="entry name" value="PucR C-terminal helix-turn-helix domain"/>
    <property type="match status" value="1"/>
</dbReference>
<dbReference type="Pfam" id="PF13556">
    <property type="entry name" value="HTH_30"/>
    <property type="match status" value="1"/>
</dbReference>
<dbReference type="Pfam" id="PF14361">
    <property type="entry name" value="RsbRD_N"/>
    <property type="match status" value="1"/>
</dbReference>